<evidence type="ECO:0000313" key="1">
    <source>
        <dbReference type="EMBL" id="HIS66907.1"/>
    </source>
</evidence>
<reference evidence="1" key="1">
    <citation type="submission" date="2020-10" db="EMBL/GenBank/DDBJ databases">
        <authorList>
            <person name="Gilroy R."/>
        </authorList>
    </citation>
    <scope>NUCLEOTIDE SEQUENCE</scope>
    <source>
        <strain evidence="1">ChiHjej10B9-9673</strain>
    </source>
</reference>
<dbReference type="InterPro" id="IPR019271">
    <property type="entry name" value="DUF2284_metal-binding"/>
</dbReference>
<dbReference type="Proteomes" id="UP000824001">
    <property type="component" value="Unassembled WGS sequence"/>
</dbReference>
<evidence type="ECO:0000313" key="2">
    <source>
        <dbReference type="Proteomes" id="UP000824001"/>
    </source>
</evidence>
<protein>
    <submittedName>
        <fullName evidence="1">DUF2284 domain-containing protein</fullName>
    </submittedName>
</protein>
<organism evidence="1 2">
    <name type="scientific">Candidatus Scatomorpha merdipullorum</name>
    <dbReference type="NCBI Taxonomy" id="2840927"/>
    <lineage>
        <taxon>Bacteria</taxon>
        <taxon>Bacillati</taxon>
        <taxon>Bacillota</taxon>
        <taxon>Clostridia</taxon>
        <taxon>Eubacteriales</taxon>
        <taxon>Candidatus Scatomorpha</taxon>
    </lineage>
</organism>
<comment type="caution">
    <text evidence="1">The sequence shown here is derived from an EMBL/GenBank/DDBJ whole genome shotgun (WGS) entry which is preliminary data.</text>
</comment>
<dbReference type="EMBL" id="DVJK01000138">
    <property type="protein sequence ID" value="HIS66907.1"/>
    <property type="molecule type" value="Genomic_DNA"/>
</dbReference>
<dbReference type="Pfam" id="PF10050">
    <property type="entry name" value="DUF2284"/>
    <property type="match status" value="1"/>
</dbReference>
<name>A0A9D1JV80_9FIRM</name>
<proteinExistence type="predicted"/>
<gene>
    <name evidence="1" type="ORF">IAC18_05020</name>
</gene>
<reference evidence="1" key="2">
    <citation type="journal article" date="2021" name="PeerJ">
        <title>Extensive microbial diversity within the chicken gut microbiome revealed by metagenomics and culture.</title>
        <authorList>
            <person name="Gilroy R."/>
            <person name="Ravi A."/>
            <person name="Getino M."/>
            <person name="Pursley I."/>
            <person name="Horton D.L."/>
            <person name="Alikhan N.F."/>
            <person name="Baker D."/>
            <person name="Gharbi K."/>
            <person name="Hall N."/>
            <person name="Watson M."/>
            <person name="Adriaenssens E.M."/>
            <person name="Foster-Nyarko E."/>
            <person name="Jarju S."/>
            <person name="Secka A."/>
            <person name="Antonio M."/>
            <person name="Oren A."/>
            <person name="Chaudhuri R.R."/>
            <person name="La Ragione R."/>
            <person name="Hildebrand F."/>
            <person name="Pallen M.J."/>
        </authorList>
    </citation>
    <scope>NUCLEOTIDE SEQUENCE</scope>
    <source>
        <strain evidence="1">ChiHjej10B9-9673</strain>
    </source>
</reference>
<sequence>MPDILALAKGIGFEYAAWFEAAGLEFRGEVREMCAADRCRKYNKSWACPPACGSLAAMEARARRFSHGVLVQTVAELDGDFDAEGLAGAQRVHKRRFETLARQAKLLTRGDCLPMGAGACTRCVKCTYPSRPCRHPALVHPSMEAYGLMVADVCALAGLKYYYGPNTISYSSCILIN</sequence>
<accession>A0A9D1JV80</accession>
<dbReference type="AlphaFoldDB" id="A0A9D1JV80"/>